<dbReference type="AlphaFoldDB" id="A0A287CYN4"/>
<name>A0A287CYN4_ICTTR</name>
<proteinExistence type="predicted"/>
<dbReference type="STRING" id="43179.ENSSTOP00000026381"/>
<organism evidence="1 2">
    <name type="scientific">Ictidomys tridecemlineatus</name>
    <name type="common">Thirteen-lined ground squirrel</name>
    <name type="synonym">Spermophilus tridecemlineatus</name>
    <dbReference type="NCBI Taxonomy" id="43179"/>
    <lineage>
        <taxon>Eukaryota</taxon>
        <taxon>Metazoa</taxon>
        <taxon>Chordata</taxon>
        <taxon>Craniata</taxon>
        <taxon>Vertebrata</taxon>
        <taxon>Euteleostomi</taxon>
        <taxon>Mammalia</taxon>
        <taxon>Eutheria</taxon>
        <taxon>Euarchontoglires</taxon>
        <taxon>Glires</taxon>
        <taxon>Rodentia</taxon>
        <taxon>Sciuromorpha</taxon>
        <taxon>Sciuridae</taxon>
        <taxon>Xerinae</taxon>
        <taxon>Marmotini</taxon>
        <taxon>Ictidomys</taxon>
    </lineage>
</organism>
<evidence type="ECO:0000313" key="2">
    <source>
        <dbReference type="Proteomes" id="UP000005215"/>
    </source>
</evidence>
<keyword evidence="2" id="KW-1185">Reference proteome</keyword>
<evidence type="ECO:0000313" key="1">
    <source>
        <dbReference type="Ensembl" id="ENSSTOP00000026381.1"/>
    </source>
</evidence>
<sequence>GQDPGFGSRAGVLSGKIFGNPGEKLVKKKWNIDEVPKFKNDFYQEHPDLARCMAQEVETYRRSKEIIVRGHNCSELWKNQSEKNNLP</sequence>
<reference evidence="2" key="1">
    <citation type="submission" date="2011-11" db="EMBL/GenBank/DDBJ databases">
        <title>The Draft Genome of Spermophilus tridecemlineatus.</title>
        <authorList>
            <consortium name="The Broad Institute Genome Assembly &amp; Analysis Group"/>
            <consortium name="Computational R&amp;D Group"/>
            <consortium name="and Sequencing Platform"/>
            <person name="Di Palma F."/>
            <person name="Alfoldi J."/>
            <person name="Johnson J."/>
            <person name="Berlin A."/>
            <person name="Gnerre S."/>
            <person name="Jaffe D."/>
            <person name="MacCallum I."/>
            <person name="Young S."/>
            <person name="Walker B.J."/>
            <person name="Lindblad-Toh K."/>
        </authorList>
    </citation>
    <scope>NUCLEOTIDE SEQUENCE [LARGE SCALE GENOMIC DNA]</scope>
</reference>
<reference evidence="1" key="3">
    <citation type="submission" date="2025-09" db="UniProtKB">
        <authorList>
            <consortium name="Ensembl"/>
        </authorList>
    </citation>
    <scope>IDENTIFICATION</scope>
</reference>
<accession>A0A287CYN4</accession>
<dbReference type="InParanoid" id="A0A287CYN4"/>
<dbReference type="Ensembl" id="ENSSTOT00000038789.1">
    <property type="protein sequence ID" value="ENSSTOP00000026381.1"/>
    <property type="gene ID" value="ENSSTOG00000032013.1"/>
</dbReference>
<dbReference type="GeneTree" id="ENSGT00990000205077"/>
<dbReference type="EMBL" id="AGTP01040396">
    <property type="status" value="NOT_ANNOTATED_CDS"/>
    <property type="molecule type" value="Genomic_DNA"/>
</dbReference>
<dbReference type="Proteomes" id="UP000005215">
    <property type="component" value="Unassembled WGS sequence"/>
</dbReference>
<protein>
    <submittedName>
        <fullName evidence="1">Uncharacterized protein</fullName>
    </submittedName>
</protein>
<reference evidence="1" key="2">
    <citation type="submission" date="2025-08" db="UniProtKB">
        <authorList>
            <consortium name="Ensembl"/>
        </authorList>
    </citation>
    <scope>IDENTIFICATION</scope>
</reference>